<protein>
    <submittedName>
        <fullName evidence="1">Uncharacterized protein</fullName>
    </submittedName>
</protein>
<keyword evidence="2" id="KW-1185">Reference proteome</keyword>
<comment type="caution">
    <text evidence="1">The sequence shown here is derived from an EMBL/GenBank/DDBJ whole genome shotgun (WGS) entry which is preliminary data.</text>
</comment>
<feature type="non-terminal residue" evidence="1">
    <location>
        <position position="95"/>
    </location>
</feature>
<sequence length="95" mass="10510">LASHYKNTRRRRNKDLPESILLVIGMKVMATNNLQTDLDITNGARGVITDIILNQDKPPLEAGSIAQLKFLPECVLVKLSHTRAATLPHLEEGVI</sequence>
<organism evidence="1 2">
    <name type="scientific">Thelephora terrestris</name>
    <dbReference type="NCBI Taxonomy" id="56493"/>
    <lineage>
        <taxon>Eukaryota</taxon>
        <taxon>Fungi</taxon>
        <taxon>Dikarya</taxon>
        <taxon>Basidiomycota</taxon>
        <taxon>Agaricomycotina</taxon>
        <taxon>Agaricomycetes</taxon>
        <taxon>Thelephorales</taxon>
        <taxon>Thelephoraceae</taxon>
        <taxon>Thelephora</taxon>
    </lineage>
</organism>
<dbReference type="AlphaFoldDB" id="A0A9P6H8M2"/>
<accession>A0A9P6H8M2</accession>
<dbReference type="Proteomes" id="UP000736335">
    <property type="component" value="Unassembled WGS sequence"/>
</dbReference>
<evidence type="ECO:0000313" key="2">
    <source>
        <dbReference type="Proteomes" id="UP000736335"/>
    </source>
</evidence>
<feature type="non-terminal residue" evidence="1">
    <location>
        <position position="1"/>
    </location>
</feature>
<reference evidence="1" key="1">
    <citation type="journal article" date="2020" name="Nat. Commun.">
        <title>Large-scale genome sequencing of mycorrhizal fungi provides insights into the early evolution of symbiotic traits.</title>
        <authorList>
            <person name="Miyauchi S."/>
            <person name="Kiss E."/>
            <person name="Kuo A."/>
            <person name="Drula E."/>
            <person name="Kohler A."/>
            <person name="Sanchez-Garcia M."/>
            <person name="Morin E."/>
            <person name="Andreopoulos B."/>
            <person name="Barry K.W."/>
            <person name="Bonito G."/>
            <person name="Buee M."/>
            <person name="Carver A."/>
            <person name="Chen C."/>
            <person name="Cichocki N."/>
            <person name="Clum A."/>
            <person name="Culley D."/>
            <person name="Crous P.W."/>
            <person name="Fauchery L."/>
            <person name="Girlanda M."/>
            <person name="Hayes R.D."/>
            <person name="Keri Z."/>
            <person name="LaButti K."/>
            <person name="Lipzen A."/>
            <person name="Lombard V."/>
            <person name="Magnuson J."/>
            <person name="Maillard F."/>
            <person name="Murat C."/>
            <person name="Nolan M."/>
            <person name="Ohm R.A."/>
            <person name="Pangilinan J."/>
            <person name="Pereira M.F."/>
            <person name="Perotto S."/>
            <person name="Peter M."/>
            <person name="Pfister S."/>
            <person name="Riley R."/>
            <person name="Sitrit Y."/>
            <person name="Stielow J.B."/>
            <person name="Szollosi G."/>
            <person name="Zifcakova L."/>
            <person name="Stursova M."/>
            <person name="Spatafora J.W."/>
            <person name="Tedersoo L."/>
            <person name="Vaario L.M."/>
            <person name="Yamada A."/>
            <person name="Yan M."/>
            <person name="Wang P."/>
            <person name="Xu J."/>
            <person name="Bruns T."/>
            <person name="Baldrian P."/>
            <person name="Vilgalys R."/>
            <person name="Dunand C."/>
            <person name="Henrissat B."/>
            <person name="Grigoriev I.V."/>
            <person name="Hibbett D."/>
            <person name="Nagy L.G."/>
            <person name="Martin F.M."/>
        </authorList>
    </citation>
    <scope>NUCLEOTIDE SEQUENCE</scope>
    <source>
        <strain evidence="1">UH-Tt-Lm1</strain>
    </source>
</reference>
<dbReference type="EMBL" id="WIUZ02000015">
    <property type="protein sequence ID" value="KAF9780853.1"/>
    <property type="molecule type" value="Genomic_DNA"/>
</dbReference>
<reference evidence="1" key="2">
    <citation type="submission" date="2020-11" db="EMBL/GenBank/DDBJ databases">
        <authorList>
            <consortium name="DOE Joint Genome Institute"/>
            <person name="Kuo A."/>
            <person name="Miyauchi S."/>
            <person name="Kiss E."/>
            <person name="Drula E."/>
            <person name="Kohler A."/>
            <person name="Sanchez-Garcia M."/>
            <person name="Andreopoulos B."/>
            <person name="Barry K.W."/>
            <person name="Bonito G."/>
            <person name="Buee M."/>
            <person name="Carver A."/>
            <person name="Chen C."/>
            <person name="Cichocki N."/>
            <person name="Clum A."/>
            <person name="Culley D."/>
            <person name="Crous P.W."/>
            <person name="Fauchery L."/>
            <person name="Girlanda M."/>
            <person name="Hayes R."/>
            <person name="Keri Z."/>
            <person name="Labutti K."/>
            <person name="Lipzen A."/>
            <person name="Lombard V."/>
            <person name="Magnuson J."/>
            <person name="Maillard F."/>
            <person name="Morin E."/>
            <person name="Murat C."/>
            <person name="Nolan M."/>
            <person name="Ohm R."/>
            <person name="Pangilinan J."/>
            <person name="Pereira M."/>
            <person name="Perotto S."/>
            <person name="Peter M."/>
            <person name="Riley R."/>
            <person name="Sitrit Y."/>
            <person name="Stielow B."/>
            <person name="Szollosi G."/>
            <person name="Zifcakova L."/>
            <person name="Stursova M."/>
            <person name="Spatafora J.W."/>
            <person name="Tedersoo L."/>
            <person name="Vaario L.-M."/>
            <person name="Yamada A."/>
            <person name="Yan M."/>
            <person name="Wang P."/>
            <person name="Xu J."/>
            <person name="Bruns T."/>
            <person name="Baldrian P."/>
            <person name="Vilgalys R."/>
            <person name="Henrissat B."/>
            <person name="Grigoriev I.V."/>
            <person name="Hibbett D."/>
            <person name="Nagy L.G."/>
            <person name="Martin F.M."/>
        </authorList>
    </citation>
    <scope>NUCLEOTIDE SEQUENCE</scope>
    <source>
        <strain evidence="1">UH-Tt-Lm1</strain>
    </source>
</reference>
<name>A0A9P6H8M2_9AGAM</name>
<proteinExistence type="predicted"/>
<dbReference type="OrthoDB" id="2986975at2759"/>
<gene>
    <name evidence="1" type="ORF">BJ322DRAFT_982042</name>
</gene>
<evidence type="ECO:0000313" key="1">
    <source>
        <dbReference type="EMBL" id="KAF9780853.1"/>
    </source>
</evidence>